<dbReference type="RefSeq" id="XP_001742323.1">
    <property type="nucleotide sequence ID" value="XM_001742271.1"/>
</dbReference>
<sequence>MAEKSPHREGVLLKWTNYMKGFQPRYFVLHNGQLSYYKNKDEVNHTCRGTLILIDAEIDIGLGSNFIIHAGLPQQQGQSYHLRASSEAERSAWLGSLQLAKQLAHNKRASKQVASSISSTSGNAAQLNSSVDLKRSAVLMINESDDDSWSDDDAPVNFDEHPDNKELFRLGV</sequence>
<keyword evidence="1" id="KW-0813">Transport</keyword>
<evidence type="ECO:0000313" key="6">
    <source>
        <dbReference type="Proteomes" id="UP000001357"/>
    </source>
</evidence>
<dbReference type="GeneID" id="5887428"/>
<evidence type="ECO:0000256" key="2">
    <source>
        <dbReference type="ARBA" id="ARBA00023055"/>
    </source>
</evidence>
<dbReference type="PROSITE" id="PS50003">
    <property type="entry name" value="PH_DOMAIN"/>
    <property type="match status" value="1"/>
</dbReference>
<dbReference type="InParanoid" id="A9UQA4"/>
<reference evidence="5 6" key="1">
    <citation type="journal article" date="2008" name="Nature">
        <title>The genome of the choanoflagellate Monosiga brevicollis and the origin of metazoans.</title>
        <authorList>
            <consortium name="JGI Sequencing"/>
            <person name="King N."/>
            <person name="Westbrook M.J."/>
            <person name="Young S.L."/>
            <person name="Kuo A."/>
            <person name="Abedin M."/>
            <person name="Chapman J."/>
            <person name="Fairclough S."/>
            <person name="Hellsten U."/>
            <person name="Isogai Y."/>
            <person name="Letunic I."/>
            <person name="Marr M."/>
            <person name="Pincus D."/>
            <person name="Putnam N."/>
            <person name="Rokas A."/>
            <person name="Wright K.J."/>
            <person name="Zuzow R."/>
            <person name="Dirks W."/>
            <person name="Good M."/>
            <person name="Goodstein D."/>
            <person name="Lemons D."/>
            <person name="Li W."/>
            <person name="Lyons J.B."/>
            <person name="Morris A."/>
            <person name="Nichols S."/>
            <person name="Richter D.J."/>
            <person name="Salamov A."/>
            <person name="Bork P."/>
            <person name="Lim W.A."/>
            <person name="Manning G."/>
            <person name="Miller W.T."/>
            <person name="McGinnis W."/>
            <person name="Shapiro H."/>
            <person name="Tjian R."/>
            <person name="Grigoriev I.V."/>
            <person name="Rokhsar D."/>
        </authorList>
    </citation>
    <scope>NUCLEOTIDE SEQUENCE [LARGE SCALE GENOMIC DNA]</scope>
    <source>
        <strain evidence="6">MX1 / ATCC 50154</strain>
    </source>
</reference>
<dbReference type="STRING" id="81824.A9UQA4"/>
<dbReference type="PANTHER" id="PTHR10972">
    <property type="entry name" value="OXYSTEROL-BINDING PROTEIN-RELATED"/>
    <property type="match status" value="1"/>
</dbReference>
<dbReference type="KEGG" id="mbr:MONBRDRAFT_17242"/>
<dbReference type="Pfam" id="PF00169">
    <property type="entry name" value="PH"/>
    <property type="match status" value="1"/>
</dbReference>
<dbReference type="PANTHER" id="PTHR10972:SF214">
    <property type="entry name" value="OXYSTEROL-BINDING PROTEIN"/>
    <property type="match status" value="1"/>
</dbReference>
<dbReference type="Gene3D" id="2.30.29.30">
    <property type="entry name" value="Pleckstrin-homology domain (PH domain)/Phosphotyrosine-binding domain (PTB)"/>
    <property type="match status" value="1"/>
</dbReference>
<gene>
    <name evidence="5" type="ORF">MONBRDRAFT_17242</name>
</gene>
<protein>
    <recommendedName>
        <fullName evidence="4">PH domain-containing protein</fullName>
    </recommendedName>
</protein>
<evidence type="ECO:0000259" key="4">
    <source>
        <dbReference type="PROSITE" id="PS50003"/>
    </source>
</evidence>
<proteinExistence type="predicted"/>
<evidence type="ECO:0000313" key="5">
    <source>
        <dbReference type="EMBL" id="EDQ92561.1"/>
    </source>
</evidence>
<dbReference type="AlphaFoldDB" id="A9UQA4"/>
<accession>A9UQA4</accession>
<dbReference type="InterPro" id="IPR000648">
    <property type="entry name" value="Oxysterol-bd"/>
</dbReference>
<dbReference type="EMBL" id="CH991543">
    <property type="protein sequence ID" value="EDQ92561.1"/>
    <property type="molecule type" value="Genomic_DNA"/>
</dbReference>
<dbReference type="InterPro" id="IPR011993">
    <property type="entry name" value="PH-like_dom_sf"/>
</dbReference>
<dbReference type="GO" id="GO:0006869">
    <property type="term" value="P:lipid transport"/>
    <property type="evidence" value="ECO:0007669"/>
    <property type="project" value="UniProtKB-KW"/>
</dbReference>
<organism evidence="5 6">
    <name type="scientific">Monosiga brevicollis</name>
    <name type="common">Choanoflagellate</name>
    <dbReference type="NCBI Taxonomy" id="81824"/>
    <lineage>
        <taxon>Eukaryota</taxon>
        <taxon>Choanoflagellata</taxon>
        <taxon>Craspedida</taxon>
        <taxon>Salpingoecidae</taxon>
        <taxon>Monosiga</taxon>
    </lineage>
</organism>
<dbReference type="InterPro" id="IPR001849">
    <property type="entry name" value="PH_domain"/>
</dbReference>
<dbReference type="CDD" id="cd13284">
    <property type="entry name" value="PH_OSBP_ORP4"/>
    <property type="match status" value="1"/>
</dbReference>
<evidence type="ECO:0000256" key="1">
    <source>
        <dbReference type="ARBA" id="ARBA00022448"/>
    </source>
</evidence>
<dbReference type="GO" id="GO:0008289">
    <property type="term" value="F:lipid binding"/>
    <property type="evidence" value="ECO:0007669"/>
    <property type="project" value="UniProtKB-KW"/>
</dbReference>
<name>A9UQA4_MONBE</name>
<feature type="domain" description="PH" evidence="4">
    <location>
        <begin position="5"/>
        <end position="102"/>
    </location>
</feature>
<dbReference type="Proteomes" id="UP000001357">
    <property type="component" value="Unassembled WGS sequence"/>
</dbReference>
<feature type="non-terminal residue" evidence="5">
    <location>
        <position position="172"/>
    </location>
</feature>
<dbReference type="SMART" id="SM00233">
    <property type="entry name" value="PH"/>
    <property type="match status" value="1"/>
</dbReference>
<dbReference type="eggNOG" id="KOG1737">
    <property type="taxonomic scope" value="Eukaryota"/>
</dbReference>
<keyword evidence="2" id="KW-0445">Lipid transport</keyword>
<keyword evidence="3" id="KW-0446">Lipid-binding</keyword>
<keyword evidence="6" id="KW-1185">Reference proteome</keyword>
<dbReference type="SUPFAM" id="SSF50729">
    <property type="entry name" value="PH domain-like"/>
    <property type="match status" value="1"/>
</dbReference>
<evidence type="ECO:0000256" key="3">
    <source>
        <dbReference type="ARBA" id="ARBA00023121"/>
    </source>
</evidence>